<feature type="transmembrane region" description="Helical" evidence="5">
    <location>
        <begin position="383"/>
        <end position="405"/>
    </location>
</feature>
<dbReference type="OrthoDB" id="5317164at2"/>
<dbReference type="InterPro" id="IPR052524">
    <property type="entry name" value="MFS_Cyanate_Porter"/>
</dbReference>
<keyword evidence="8" id="KW-1185">Reference proteome</keyword>
<sequence>MPSDPVISRRGASLLGIAGILLIAATLRLPVGALSPLADQISVDIPLSAAALGVLGMMPPIGFALSGLIAPLVARRVGLETTLLLAVVIMILGHVARALAGGYLVLVLGSFIVLLGAGFGNVLMPSAVKRFAPHALGPMTAAYAMIMAVGSAVPPTLAVPLAEEIDWRFSLGSWAILVTAALVPWVLLAVRGARRRARDRAADPDAAILEPDPHRFATLARSRTVWGITIPFTISSISAYVTFALLPVILQDVAGVTATEAGSLLAVFAITGLPLAFLAPVLTARLRTPTVILAASMALFLVGYGGLLLAPQPLVLLWVVLIGLGQVTFPMCLTLMSLRTRSSQSAASVSGFVQTIGYAVAAIAPLALGALHELTGSWAPSLTILIVLAALTIVAMPMLAARGIVEDEVRARAR</sequence>
<feature type="transmembrane region" description="Helical" evidence="5">
    <location>
        <begin position="291"/>
        <end position="310"/>
    </location>
</feature>
<feature type="transmembrane region" description="Helical" evidence="5">
    <location>
        <begin position="49"/>
        <end position="70"/>
    </location>
</feature>
<dbReference type="EMBL" id="VIKT02000004">
    <property type="protein sequence ID" value="NHF62326.1"/>
    <property type="molecule type" value="Genomic_DNA"/>
</dbReference>
<keyword evidence="2 5" id="KW-0812">Transmembrane</keyword>
<evidence type="ECO:0000256" key="2">
    <source>
        <dbReference type="ARBA" id="ARBA00022692"/>
    </source>
</evidence>
<comment type="caution">
    <text evidence="7">The sequence shown here is derived from an EMBL/GenBank/DDBJ whole genome shotgun (WGS) entry which is preliminary data.</text>
</comment>
<dbReference type="InterPro" id="IPR011701">
    <property type="entry name" value="MFS"/>
</dbReference>
<name>A0A9E5MK89_9MICO</name>
<feature type="transmembrane region" description="Helical" evidence="5">
    <location>
        <begin position="316"/>
        <end position="338"/>
    </location>
</feature>
<reference evidence="7 8" key="1">
    <citation type="submission" date="2020-03" db="EMBL/GenBank/DDBJ databases">
        <title>Chryseoglobus sp. isolated from a deep-sea seamount.</title>
        <authorList>
            <person name="Zhang D.-C."/>
        </authorList>
    </citation>
    <scope>NUCLEOTIDE SEQUENCE [LARGE SCALE GENOMIC DNA]</scope>
    <source>
        <strain evidence="7 8">KN1116</strain>
    </source>
</reference>
<dbReference type="AlphaFoldDB" id="A0A9E5MK89"/>
<feature type="transmembrane region" description="Helical" evidence="5">
    <location>
        <begin position="173"/>
        <end position="190"/>
    </location>
</feature>
<gene>
    <name evidence="7" type="ORF">FK219_003560</name>
</gene>
<dbReference type="PANTHER" id="PTHR23523:SF2">
    <property type="entry name" value="2-NITROIMIDAZOLE TRANSPORTER"/>
    <property type="match status" value="1"/>
</dbReference>
<dbReference type="GO" id="GO:0022857">
    <property type="term" value="F:transmembrane transporter activity"/>
    <property type="evidence" value="ECO:0007669"/>
    <property type="project" value="InterPro"/>
</dbReference>
<feature type="transmembrane region" description="Helical" evidence="5">
    <location>
        <begin position="225"/>
        <end position="250"/>
    </location>
</feature>
<protein>
    <submittedName>
        <fullName evidence="7">MFS transporter</fullName>
    </submittedName>
</protein>
<feature type="transmembrane region" description="Helical" evidence="5">
    <location>
        <begin position="135"/>
        <end position="153"/>
    </location>
</feature>
<dbReference type="RefSeq" id="WP_152583057.1">
    <property type="nucleotide sequence ID" value="NZ_JAVJPO010000026.1"/>
</dbReference>
<feature type="transmembrane region" description="Helical" evidence="5">
    <location>
        <begin position="262"/>
        <end position="284"/>
    </location>
</feature>
<dbReference type="InterPro" id="IPR020846">
    <property type="entry name" value="MFS_dom"/>
</dbReference>
<organism evidence="7 8">
    <name type="scientific">Microcella pacifica</name>
    <dbReference type="NCBI Taxonomy" id="2591847"/>
    <lineage>
        <taxon>Bacteria</taxon>
        <taxon>Bacillati</taxon>
        <taxon>Actinomycetota</taxon>
        <taxon>Actinomycetes</taxon>
        <taxon>Micrococcales</taxon>
        <taxon>Microbacteriaceae</taxon>
        <taxon>Microcella</taxon>
    </lineage>
</organism>
<dbReference type="GO" id="GO:0005886">
    <property type="term" value="C:plasma membrane"/>
    <property type="evidence" value="ECO:0007669"/>
    <property type="project" value="UniProtKB-SubCell"/>
</dbReference>
<dbReference type="PANTHER" id="PTHR23523">
    <property type="match status" value="1"/>
</dbReference>
<dbReference type="SUPFAM" id="SSF103473">
    <property type="entry name" value="MFS general substrate transporter"/>
    <property type="match status" value="1"/>
</dbReference>
<dbReference type="Proteomes" id="UP000818266">
    <property type="component" value="Unassembled WGS sequence"/>
</dbReference>
<accession>A0A9E5MK89</accession>
<keyword evidence="4 5" id="KW-0472">Membrane</keyword>
<evidence type="ECO:0000313" key="8">
    <source>
        <dbReference type="Proteomes" id="UP000818266"/>
    </source>
</evidence>
<evidence type="ECO:0000313" key="7">
    <source>
        <dbReference type="EMBL" id="NHF62326.1"/>
    </source>
</evidence>
<evidence type="ECO:0000256" key="1">
    <source>
        <dbReference type="ARBA" id="ARBA00004651"/>
    </source>
</evidence>
<feature type="transmembrane region" description="Helical" evidence="5">
    <location>
        <begin position="350"/>
        <end position="371"/>
    </location>
</feature>
<dbReference type="Gene3D" id="1.20.1250.20">
    <property type="entry name" value="MFS general substrate transporter like domains"/>
    <property type="match status" value="1"/>
</dbReference>
<dbReference type="InterPro" id="IPR036259">
    <property type="entry name" value="MFS_trans_sf"/>
</dbReference>
<evidence type="ECO:0000256" key="5">
    <source>
        <dbReference type="SAM" id="Phobius"/>
    </source>
</evidence>
<evidence type="ECO:0000259" key="6">
    <source>
        <dbReference type="PROSITE" id="PS50850"/>
    </source>
</evidence>
<dbReference type="Pfam" id="PF07690">
    <property type="entry name" value="MFS_1"/>
    <property type="match status" value="1"/>
</dbReference>
<feature type="transmembrane region" description="Helical" evidence="5">
    <location>
        <begin position="77"/>
        <end position="96"/>
    </location>
</feature>
<proteinExistence type="predicted"/>
<feature type="transmembrane region" description="Helical" evidence="5">
    <location>
        <begin position="102"/>
        <end position="123"/>
    </location>
</feature>
<evidence type="ECO:0000256" key="4">
    <source>
        <dbReference type="ARBA" id="ARBA00023136"/>
    </source>
</evidence>
<comment type="subcellular location">
    <subcellularLocation>
        <location evidence="1">Cell membrane</location>
        <topology evidence="1">Multi-pass membrane protein</topology>
    </subcellularLocation>
</comment>
<keyword evidence="3 5" id="KW-1133">Transmembrane helix</keyword>
<feature type="domain" description="Major facilitator superfamily (MFS) profile" evidence="6">
    <location>
        <begin position="12"/>
        <end position="404"/>
    </location>
</feature>
<evidence type="ECO:0000256" key="3">
    <source>
        <dbReference type="ARBA" id="ARBA00022989"/>
    </source>
</evidence>
<dbReference type="PROSITE" id="PS50850">
    <property type="entry name" value="MFS"/>
    <property type="match status" value="1"/>
</dbReference>
<feature type="transmembrane region" description="Helical" evidence="5">
    <location>
        <begin position="12"/>
        <end position="29"/>
    </location>
</feature>